<comment type="caution">
    <text evidence="2">The sequence shown here is derived from an EMBL/GenBank/DDBJ whole genome shotgun (WGS) entry which is preliminary data.</text>
</comment>
<evidence type="ECO:0000313" key="3">
    <source>
        <dbReference type="Proteomes" id="UP001501676"/>
    </source>
</evidence>
<evidence type="ECO:0000256" key="1">
    <source>
        <dbReference type="SAM" id="MobiDB-lite"/>
    </source>
</evidence>
<keyword evidence="3" id="KW-1185">Reference proteome</keyword>
<dbReference type="RefSeq" id="WP_345732556.1">
    <property type="nucleotide sequence ID" value="NZ_BAAAYN010000050.1"/>
</dbReference>
<feature type="compositionally biased region" description="Basic and acidic residues" evidence="1">
    <location>
        <begin position="1"/>
        <end position="17"/>
    </location>
</feature>
<gene>
    <name evidence="2" type="ORF">GCM10020369_69920</name>
</gene>
<organism evidence="2 3">
    <name type="scientific">Cryptosporangium minutisporangium</name>
    <dbReference type="NCBI Taxonomy" id="113569"/>
    <lineage>
        <taxon>Bacteria</taxon>
        <taxon>Bacillati</taxon>
        <taxon>Actinomycetota</taxon>
        <taxon>Actinomycetes</taxon>
        <taxon>Cryptosporangiales</taxon>
        <taxon>Cryptosporangiaceae</taxon>
        <taxon>Cryptosporangium</taxon>
    </lineage>
</organism>
<accession>A0ABP6TA02</accession>
<dbReference type="Proteomes" id="UP001501676">
    <property type="component" value="Unassembled WGS sequence"/>
</dbReference>
<sequence>MADERGGVRFPEVDGRRSSSRTGADIVADSLAGVDAELAAQVRAASDWRRRYLEFFAASTRASARAKDSVAIAEQGLQAAWDRMVYRAADGTETSLATWFRETPDPAPAALGTERIDGTDTALTRLEVPYHGETLHGVALERQLREWVRRGVVEPGFAEAVQHVLDAPELLSLPGHEVVLVGAGAEIGPLECLLRWGAHVVAIDVPGERVWDRIRGLASAGTLTFPVDATSGASGVDVGAQVAELSGWLTARLRDDAVPVLAGHAYADGATHVEITVAADVLAHTLTTARPDAVLAYLHTPTDSFLVPADAVAQARDRGRSRRWNGPAHRAAAVATGRRLFQPAYEETYVDDTGRTWGLSDTLVDIQGPNYALAKRVQRWRAVAANHAGRRVSSTVAPASWTRSVTKNRMLAAAYAGAGLFGVEIFRPETARALAAAKLVADTFRPQAPADAHPESVFCDAAHGGLWRQPFEPRSALTVAALLGGPKTLLKRAR</sequence>
<feature type="region of interest" description="Disordered" evidence="1">
    <location>
        <begin position="1"/>
        <end position="22"/>
    </location>
</feature>
<proteinExistence type="predicted"/>
<name>A0ABP6TA02_9ACTN</name>
<reference evidence="3" key="1">
    <citation type="journal article" date="2019" name="Int. J. Syst. Evol. Microbiol.">
        <title>The Global Catalogue of Microorganisms (GCM) 10K type strain sequencing project: providing services to taxonomists for standard genome sequencing and annotation.</title>
        <authorList>
            <consortium name="The Broad Institute Genomics Platform"/>
            <consortium name="The Broad Institute Genome Sequencing Center for Infectious Disease"/>
            <person name="Wu L."/>
            <person name="Ma J."/>
        </authorList>
    </citation>
    <scope>NUCLEOTIDE SEQUENCE [LARGE SCALE GENOMIC DNA]</scope>
    <source>
        <strain evidence="3">JCM 9458</strain>
    </source>
</reference>
<evidence type="ECO:0000313" key="2">
    <source>
        <dbReference type="EMBL" id="GAA3395745.1"/>
    </source>
</evidence>
<dbReference type="EMBL" id="BAAAYN010000050">
    <property type="protein sequence ID" value="GAA3395745.1"/>
    <property type="molecule type" value="Genomic_DNA"/>
</dbReference>
<protein>
    <submittedName>
        <fullName evidence="2">Uncharacterized protein</fullName>
    </submittedName>
</protein>